<comment type="caution">
    <text evidence="1">The sequence shown here is derived from an EMBL/GenBank/DDBJ whole genome shotgun (WGS) entry which is preliminary data.</text>
</comment>
<name>A0A9P8EN55_AURME</name>
<evidence type="ECO:0000313" key="1">
    <source>
        <dbReference type="EMBL" id="KAG9693754.1"/>
    </source>
</evidence>
<evidence type="ECO:0000313" key="2">
    <source>
        <dbReference type="Proteomes" id="UP000779574"/>
    </source>
</evidence>
<organism evidence="1 2">
    <name type="scientific">Aureobasidium melanogenum</name>
    <name type="common">Aureobasidium pullulans var. melanogenum</name>
    <dbReference type="NCBI Taxonomy" id="46634"/>
    <lineage>
        <taxon>Eukaryota</taxon>
        <taxon>Fungi</taxon>
        <taxon>Dikarya</taxon>
        <taxon>Ascomycota</taxon>
        <taxon>Pezizomycotina</taxon>
        <taxon>Dothideomycetes</taxon>
        <taxon>Dothideomycetidae</taxon>
        <taxon>Dothideales</taxon>
        <taxon>Saccotheciaceae</taxon>
        <taxon>Aureobasidium</taxon>
    </lineage>
</organism>
<accession>A0A9P8EN55</accession>
<dbReference type="OrthoDB" id="10304212at2759"/>
<gene>
    <name evidence="1" type="ORF">KCU76_g5746</name>
</gene>
<feature type="non-terminal residue" evidence="1">
    <location>
        <position position="95"/>
    </location>
</feature>
<dbReference type="EMBL" id="JAHFXF010000183">
    <property type="protein sequence ID" value="KAG9693754.1"/>
    <property type="molecule type" value="Genomic_DNA"/>
</dbReference>
<proteinExistence type="predicted"/>
<protein>
    <submittedName>
        <fullName evidence="1">Uncharacterized protein</fullName>
    </submittedName>
</protein>
<dbReference type="Proteomes" id="UP000779574">
    <property type="component" value="Unassembled WGS sequence"/>
</dbReference>
<reference evidence="1" key="2">
    <citation type="submission" date="2021-08" db="EMBL/GenBank/DDBJ databases">
        <authorList>
            <person name="Gostincar C."/>
            <person name="Sun X."/>
            <person name="Song Z."/>
            <person name="Gunde-Cimerman N."/>
        </authorList>
    </citation>
    <scope>NUCLEOTIDE SEQUENCE</scope>
    <source>
        <strain evidence="1">EXF-9911</strain>
    </source>
</reference>
<reference evidence="1" key="1">
    <citation type="journal article" date="2021" name="J Fungi (Basel)">
        <title>Virulence traits and population genomics of the black yeast Aureobasidium melanogenum.</title>
        <authorList>
            <person name="Cernosa A."/>
            <person name="Sun X."/>
            <person name="Gostincar C."/>
            <person name="Fang C."/>
            <person name="Gunde-Cimerman N."/>
            <person name="Song Z."/>
        </authorList>
    </citation>
    <scope>NUCLEOTIDE SEQUENCE</scope>
    <source>
        <strain evidence="1">EXF-9911</strain>
    </source>
</reference>
<sequence length="95" mass="10195">MAACEVSSSQTGKLDTCAQAIANSQTCVTKTVASFQVSNNNKAIASCRAISITNSTAGVHSAARKIFAYTDSNSKVCDIEEKELVSEFEHKCEKW</sequence>
<dbReference type="AlphaFoldDB" id="A0A9P8EN55"/>